<dbReference type="PROSITE" id="PS50059">
    <property type="entry name" value="FKBP_PPIASE"/>
    <property type="match status" value="1"/>
</dbReference>
<organism evidence="8 9">
    <name type="scientific">Shiella aurantiaca</name>
    <dbReference type="NCBI Taxonomy" id="3058365"/>
    <lineage>
        <taxon>Bacteria</taxon>
        <taxon>Pseudomonadati</taxon>
        <taxon>Bacteroidota</taxon>
        <taxon>Cytophagia</taxon>
        <taxon>Cytophagales</taxon>
        <taxon>Shiellaceae</taxon>
        <taxon>Shiella</taxon>
    </lineage>
</organism>
<dbReference type="Gene3D" id="3.10.50.40">
    <property type="match status" value="1"/>
</dbReference>
<keyword evidence="6" id="KW-0732">Signal</keyword>
<feature type="chain" id="PRO_5047138603" description="Peptidyl-prolyl cis-trans isomerase" evidence="6">
    <location>
        <begin position="18"/>
        <end position="159"/>
    </location>
</feature>
<reference evidence="8" key="1">
    <citation type="submission" date="2023-06" db="EMBL/GenBank/DDBJ databases">
        <title>Cytophagales bacterium Strain LB-30, isolated from soil.</title>
        <authorList>
            <person name="Liu B."/>
        </authorList>
    </citation>
    <scope>NUCLEOTIDE SEQUENCE</scope>
    <source>
        <strain evidence="8">LB-30</strain>
    </source>
</reference>
<evidence type="ECO:0000313" key="8">
    <source>
        <dbReference type="EMBL" id="MDN4164528.1"/>
    </source>
</evidence>
<dbReference type="PROSITE" id="PS51257">
    <property type="entry name" value="PROKAR_LIPOPROTEIN"/>
    <property type="match status" value="1"/>
</dbReference>
<gene>
    <name evidence="8" type="ORF">QWY31_03390</name>
</gene>
<sequence length="159" mass="17213">MKYLLLLSALFAFVACGGLDEVEKTQEEIFNEQIEAFETWLAERDLTDSVNVTASGLHYVILEDSVSRGAIAGDVVSVHYTGTFLDGRVFDSSEGRAPIKFTLGAGQVISGWDEGIALLSIGEKAYFLIPSRLGYGTRSVGSIPANTPLLFEVELMGIE</sequence>
<evidence type="ECO:0000256" key="2">
    <source>
        <dbReference type="ARBA" id="ARBA00023110"/>
    </source>
</evidence>
<dbReference type="InterPro" id="IPR044609">
    <property type="entry name" value="FKBP2/11"/>
</dbReference>
<dbReference type="InterPro" id="IPR001179">
    <property type="entry name" value="PPIase_FKBP_dom"/>
</dbReference>
<proteinExistence type="inferred from homology"/>
<comment type="similarity">
    <text evidence="5">Belongs to the FKBP-type PPIase family.</text>
</comment>
<comment type="caution">
    <text evidence="8">The sequence shown here is derived from an EMBL/GenBank/DDBJ whole genome shotgun (WGS) entry which is preliminary data.</text>
</comment>
<dbReference type="EMBL" id="JAUHJS010000002">
    <property type="protein sequence ID" value="MDN4164528.1"/>
    <property type="molecule type" value="Genomic_DNA"/>
</dbReference>
<evidence type="ECO:0000259" key="7">
    <source>
        <dbReference type="PROSITE" id="PS50059"/>
    </source>
</evidence>
<evidence type="ECO:0000256" key="4">
    <source>
        <dbReference type="PROSITE-ProRule" id="PRU00277"/>
    </source>
</evidence>
<evidence type="ECO:0000313" key="9">
    <source>
        <dbReference type="Proteomes" id="UP001168552"/>
    </source>
</evidence>
<dbReference type="EC" id="5.2.1.8" evidence="5"/>
<keyword evidence="2 4" id="KW-0697">Rotamase</keyword>
<accession>A0ABT8F2D0</accession>
<dbReference type="Proteomes" id="UP001168552">
    <property type="component" value="Unassembled WGS sequence"/>
</dbReference>
<keyword evidence="3 4" id="KW-0413">Isomerase</keyword>
<dbReference type="PANTHER" id="PTHR45779">
    <property type="entry name" value="PEPTIDYLPROLYL ISOMERASE"/>
    <property type="match status" value="1"/>
</dbReference>
<dbReference type="Pfam" id="PF00254">
    <property type="entry name" value="FKBP_C"/>
    <property type="match status" value="1"/>
</dbReference>
<dbReference type="SUPFAM" id="SSF54534">
    <property type="entry name" value="FKBP-like"/>
    <property type="match status" value="1"/>
</dbReference>
<evidence type="ECO:0000256" key="1">
    <source>
        <dbReference type="ARBA" id="ARBA00000971"/>
    </source>
</evidence>
<evidence type="ECO:0000256" key="6">
    <source>
        <dbReference type="SAM" id="SignalP"/>
    </source>
</evidence>
<protein>
    <recommendedName>
        <fullName evidence="5">Peptidyl-prolyl cis-trans isomerase</fullName>
        <ecNumber evidence="5">5.2.1.8</ecNumber>
    </recommendedName>
</protein>
<dbReference type="PANTHER" id="PTHR45779:SF7">
    <property type="entry name" value="PEPTIDYLPROLYL ISOMERASE"/>
    <property type="match status" value="1"/>
</dbReference>
<dbReference type="RefSeq" id="WP_320003057.1">
    <property type="nucleotide sequence ID" value="NZ_JAUHJS010000002.1"/>
</dbReference>
<name>A0ABT8F2D0_9BACT</name>
<feature type="domain" description="PPIase FKBP-type" evidence="7">
    <location>
        <begin position="73"/>
        <end position="159"/>
    </location>
</feature>
<feature type="signal peptide" evidence="6">
    <location>
        <begin position="1"/>
        <end position="17"/>
    </location>
</feature>
<evidence type="ECO:0000256" key="5">
    <source>
        <dbReference type="RuleBase" id="RU003915"/>
    </source>
</evidence>
<comment type="catalytic activity">
    <reaction evidence="1 4 5">
        <text>[protein]-peptidylproline (omega=180) = [protein]-peptidylproline (omega=0)</text>
        <dbReference type="Rhea" id="RHEA:16237"/>
        <dbReference type="Rhea" id="RHEA-COMP:10747"/>
        <dbReference type="Rhea" id="RHEA-COMP:10748"/>
        <dbReference type="ChEBI" id="CHEBI:83833"/>
        <dbReference type="ChEBI" id="CHEBI:83834"/>
        <dbReference type="EC" id="5.2.1.8"/>
    </reaction>
</comment>
<dbReference type="InterPro" id="IPR046357">
    <property type="entry name" value="PPIase_dom_sf"/>
</dbReference>
<keyword evidence="9" id="KW-1185">Reference proteome</keyword>
<dbReference type="GO" id="GO:0003755">
    <property type="term" value="F:peptidyl-prolyl cis-trans isomerase activity"/>
    <property type="evidence" value="ECO:0007669"/>
    <property type="project" value="UniProtKB-EC"/>
</dbReference>
<evidence type="ECO:0000256" key="3">
    <source>
        <dbReference type="ARBA" id="ARBA00023235"/>
    </source>
</evidence>